<accession>A0ABS9BD74</accession>
<dbReference type="Proteomes" id="UP001200145">
    <property type="component" value="Unassembled WGS sequence"/>
</dbReference>
<evidence type="ECO:0000313" key="2">
    <source>
        <dbReference type="EMBL" id="MCF1713032.1"/>
    </source>
</evidence>
<organism evidence="2 3">
    <name type="scientific">Flavihumibacter fluminis</name>
    <dbReference type="NCBI Taxonomy" id="2909236"/>
    <lineage>
        <taxon>Bacteria</taxon>
        <taxon>Pseudomonadati</taxon>
        <taxon>Bacteroidota</taxon>
        <taxon>Chitinophagia</taxon>
        <taxon>Chitinophagales</taxon>
        <taxon>Chitinophagaceae</taxon>
        <taxon>Flavihumibacter</taxon>
    </lineage>
</organism>
<proteinExistence type="predicted"/>
<evidence type="ECO:0000313" key="3">
    <source>
        <dbReference type="Proteomes" id="UP001200145"/>
    </source>
</evidence>
<keyword evidence="1" id="KW-0472">Membrane</keyword>
<comment type="caution">
    <text evidence="2">The sequence shown here is derived from an EMBL/GenBank/DDBJ whole genome shotgun (WGS) entry which is preliminary data.</text>
</comment>
<evidence type="ECO:0008006" key="4">
    <source>
        <dbReference type="Google" id="ProtNLM"/>
    </source>
</evidence>
<gene>
    <name evidence="2" type="ORF">L0U88_00130</name>
</gene>
<reference evidence="2 3" key="1">
    <citation type="submission" date="2022-01" db="EMBL/GenBank/DDBJ databases">
        <title>Flavihumibacter sp. nov., isolated from sediment of a river.</title>
        <authorList>
            <person name="Liu H."/>
        </authorList>
    </citation>
    <scope>NUCLEOTIDE SEQUENCE [LARGE SCALE GENOMIC DNA]</scope>
    <source>
        <strain evidence="2 3">RY-1</strain>
    </source>
</reference>
<evidence type="ECO:0000256" key="1">
    <source>
        <dbReference type="SAM" id="Phobius"/>
    </source>
</evidence>
<feature type="transmembrane region" description="Helical" evidence="1">
    <location>
        <begin position="171"/>
        <end position="190"/>
    </location>
</feature>
<keyword evidence="1" id="KW-1133">Transmembrane helix</keyword>
<dbReference type="EMBL" id="JAKEVY010000001">
    <property type="protein sequence ID" value="MCF1713032.1"/>
    <property type="molecule type" value="Genomic_DNA"/>
</dbReference>
<sequence>MLVWLKNLLPRLEAISKSLDQQELFIDQPWIFTDESGNRHQYIFMRPNELVLSVNGSVILGTWKYISAARSLLIDTTVEKLLLNHAFIDEGVLILKKDGTTDIPFILVNERVIPDLNLEDYLKRKERSIGAVKGVSLESGETIHVSSKDQGELKGDSKTQKSEPEDHDTTFIVVFFIIVLALGIIAKIMADS</sequence>
<keyword evidence="3" id="KW-1185">Reference proteome</keyword>
<protein>
    <recommendedName>
        <fullName evidence="4">PH (Pleckstrin Homology) domain-containing protein</fullName>
    </recommendedName>
</protein>
<dbReference type="RefSeq" id="WP_234863449.1">
    <property type="nucleotide sequence ID" value="NZ_JAKEVY010000001.1"/>
</dbReference>
<keyword evidence="1" id="KW-0812">Transmembrane</keyword>
<name>A0ABS9BD74_9BACT</name>